<name>A0AB74TZT9_9LACT</name>
<dbReference type="InterPro" id="IPR006523">
    <property type="entry name" value="RinA"/>
</dbReference>
<proteinExistence type="predicted"/>
<organism evidence="1">
    <name type="scientific">Dolosigranulum savutiense</name>
    <dbReference type="NCBI Taxonomy" id="3110288"/>
    <lineage>
        <taxon>Bacteria</taxon>
        <taxon>Bacillati</taxon>
        <taxon>Bacillota</taxon>
        <taxon>Bacilli</taxon>
        <taxon>Lactobacillales</taxon>
        <taxon>Carnobacteriaceae</taxon>
        <taxon>Dolosigranulum</taxon>
    </lineage>
</organism>
<dbReference type="InterPro" id="IPR013324">
    <property type="entry name" value="RNA_pol_sigma_r3/r4-like"/>
</dbReference>
<dbReference type="AlphaFoldDB" id="A0AB74TZT9"/>
<sequence>MRSELEQVLKDYYSGELATRIEMRKLELAYPSQIKNEANDRVRESGGVGSPTEQVVIKRVMDLKLATLERRMKCIEKFLTHLEGSDRVILEYRYRRQYRWFKIAQLVSMSKATCHRHHNDMLLELGKYLAWDM</sequence>
<dbReference type="RefSeq" id="WP_347298473.1">
    <property type="nucleotide sequence ID" value="NZ_CP142434.1"/>
</dbReference>
<evidence type="ECO:0000313" key="1">
    <source>
        <dbReference type="EMBL" id="XBC48488.1"/>
    </source>
</evidence>
<dbReference type="EMBL" id="CP142434">
    <property type="protein sequence ID" value="XBC48488.1"/>
    <property type="molecule type" value="Genomic_DNA"/>
</dbReference>
<accession>A0AB74TZT9</accession>
<protein>
    <submittedName>
        <fullName evidence="1">DUF722 domain-containing protein</fullName>
    </submittedName>
</protein>
<reference evidence="1" key="1">
    <citation type="submission" date="2023-12" db="EMBL/GenBank/DDBJ databases">
        <title>Dolosigranulum savutii sp. nov. isolated from human upper respiratory samples collected in Botswana.</title>
        <authorList>
            <person name="Kelly M.S."/>
        </authorList>
    </citation>
    <scope>NUCLEOTIDE SEQUENCE</scope>
    <source>
        <strain evidence="1">MSK312</strain>
    </source>
</reference>
<dbReference type="InterPro" id="IPR007927">
    <property type="entry name" value="DUF722"/>
</dbReference>
<gene>
    <name evidence="1" type="ORF">VUQ09_03595</name>
</gene>
<dbReference type="Pfam" id="PF05263">
    <property type="entry name" value="DUF722"/>
    <property type="match status" value="1"/>
</dbReference>
<dbReference type="SUPFAM" id="SSF88659">
    <property type="entry name" value="Sigma3 and sigma4 domains of RNA polymerase sigma factors"/>
    <property type="match status" value="1"/>
</dbReference>
<dbReference type="NCBIfam" id="TIGR01636">
    <property type="entry name" value="phage_rinA"/>
    <property type="match status" value="1"/>
</dbReference>